<keyword evidence="4" id="KW-1185">Reference proteome</keyword>
<dbReference type="KEGG" id="mmob:F6R98_04980"/>
<reference evidence="3 4" key="1">
    <citation type="submission" date="2019-09" db="EMBL/GenBank/DDBJ databases">
        <title>Ecophysiology of the spiral-shaped methanotroph Methylospira mobilis as revealed by the complete genome sequence.</title>
        <authorList>
            <person name="Oshkin I.Y."/>
            <person name="Dedysh S.N."/>
            <person name="Miroshnikov K."/>
            <person name="Danilova O.V."/>
            <person name="Hakobyan A."/>
            <person name="Liesack W."/>
        </authorList>
    </citation>
    <scope>NUCLEOTIDE SEQUENCE [LARGE SCALE GENOMIC DNA]</scope>
    <source>
        <strain evidence="3 4">Shm1</strain>
    </source>
</reference>
<dbReference type="AlphaFoldDB" id="A0A5Q0BG10"/>
<evidence type="ECO:0000256" key="1">
    <source>
        <dbReference type="ARBA" id="ARBA00023239"/>
    </source>
</evidence>
<dbReference type="Pfam" id="PF08714">
    <property type="entry name" value="Fae"/>
    <property type="match status" value="1"/>
</dbReference>
<dbReference type="Proteomes" id="UP000325755">
    <property type="component" value="Chromosome"/>
</dbReference>
<dbReference type="InterPro" id="IPR014826">
    <property type="entry name" value="HCHO-activating_enzyme"/>
</dbReference>
<dbReference type="EMBL" id="CP044205">
    <property type="protein sequence ID" value="QFY42062.1"/>
    <property type="molecule type" value="Genomic_DNA"/>
</dbReference>
<accession>A0A5Q0BG10</accession>
<evidence type="ECO:0000313" key="3">
    <source>
        <dbReference type="EMBL" id="QFY42062.1"/>
    </source>
</evidence>
<dbReference type="Gene3D" id="3.30.230.60">
    <property type="entry name" value="Formaldehyde-activating enzyme"/>
    <property type="match status" value="1"/>
</dbReference>
<gene>
    <name evidence="3" type="primary">fae</name>
    <name evidence="3" type="ORF">F6R98_04980</name>
</gene>
<dbReference type="InParanoid" id="A0A5Q0BG10"/>
<evidence type="ECO:0000259" key="2">
    <source>
        <dbReference type="Pfam" id="PF08714"/>
    </source>
</evidence>
<organism evidence="3 4">
    <name type="scientific">Candidatus Methylospira mobilis</name>
    <dbReference type="NCBI Taxonomy" id="1808979"/>
    <lineage>
        <taxon>Bacteria</taxon>
        <taxon>Pseudomonadati</taxon>
        <taxon>Pseudomonadota</taxon>
        <taxon>Gammaproteobacteria</taxon>
        <taxon>Methylococcales</taxon>
        <taxon>Methylococcaceae</taxon>
        <taxon>Candidatus Methylospira</taxon>
    </lineage>
</organism>
<dbReference type="SUPFAM" id="SSF54211">
    <property type="entry name" value="Ribosomal protein S5 domain 2-like"/>
    <property type="match status" value="1"/>
</dbReference>
<evidence type="ECO:0000313" key="4">
    <source>
        <dbReference type="Proteomes" id="UP000325755"/>
    </source>
</evidence>
<dbReference type="InterPro" id="IPR020568">
    <property type="entry name" value="Ribosomal_Su5_D2-typ_SF"/>
</dbReference>
<keyword evidence="1" id="KW-0456">Lyase</keyword>
<dbReference type="GO" id="GO:0016840">
    <property type="term" value="F:carbon-nitrogen lyase activity"/>
    <property type="evidence" value="ECO:0007669"/>
    <property type="project" value="InterPro"/>
</dbReference>
<dbReference type="OrthoDB" id="8443451at2"/>
<dbReference type="GO" id="GO:0016051">
    <property type="term" value="P:carbohydrate biosynthetic process"/>
    <property type="evidence" value="ECO:0007669"/>
    <property type="project" value="InterPro"/>
</dbReference>
<name>A0A5Q0BG10_9GAMM</name>
<feature type="domain" description="Formaldehyde-activating enzyme" evidence="2">
    <location>
        <begin position="32"/>
        <end position="170"/>
    </location>
</feature>
<protein>
    <submittedName>
        <fullName evidence="3">Formaldehyde-activating enzyme</fullName>
    </submittedName>
</protein>
<dbReference type="InterPro" id="IPR037075">
    <property type="entry name" value="HCHO-activating_enzyme_sf"/>
</dbReference>
<sequence length="171" mass="18917">MGVTVIIRQQTGKHPKRNYGEKMSIFDNVLTGQAHYGSGHEVANIDLIIGPRGSNAELLFAKTLTRNHDGFTSLLALMAPNLPCRPYTVMRNKIAIKHSKQPAIIFGPAQRGIARGVTQCLVDGIIPVEKADDLFIFASVFVHPSAEDYSRIEEFNYQTMQMAIKYAAQGK</sequence>
<dbReference type="NCBIfam" id="TIGR03126">
    <property type="entry name" value="one_C_fae"/>
    <property type="match status" value="1"/>
</dbReference>
<proteinExistence type="predicted"/>